<dbReference type="Gene3D" id="1.10.439.10">
    <property type="entry name" value="Penicillin Amidohydrolase, domain 1"/>
    <property type="match status" value="1"/>
</dbReference>
<dbReference type="InterPro" id="IPR014395">
    <property type="entry name" value="Pen/GL7ACA/AHL_acylase"/>
</dbReference>
<evidence type="ECO:0000256" key="1">
    <source>
        <dbReference type="ARBA" id="ARBA00006586"/>
    </source>
</evidence>
<keyword evidence="5" id="KW-0479">Metal-binding</keyword>
<dbReference type="Gene3D" id="1.10.1400.10">
    <property type="match status" value="1"/>
</dbReference>
<evidence type="ECO:0000256" key="3">
    <source>
        <dbReference type="ARBA" id="ARBA00023145"/>
    </source>
</evidence>
<dbReference type="Gene3D" id="2.30.120.10">
    <property type="match status" value="1"/>
</dbReference>
<keyword evidence="7" id="KW-1185">Reference proteome</keyword>
<dbReference type="InterPro" id="IPR043146">
    <property type="entry name" value="Penicillin_amidase_N_B-knob"/>
</dbReference>
<gene>
    <name evidence="6" type="ORF">CPE01_28520</name>
</gene>
<dbReference type="CDD" id="cd03747">
    <property type="entry name" value="Ntn_PGA_like"/>
    <property type="match status" value="1"/>
</dbReference>
<comment type="caution">
    <text evidence="6">The sequence shown here is derived from an EMBL/GenBank/DDBJ whole genome shotgun (WGS) entry which is preliminary data.</text>
</comment>
<dbReference type="PIRSF" id="PIRSF001227">
    <property type="entry name" value="Pen_acylase"/>
    <property type="match status" value="1"/>
</dbReference>
<name>A0A510UX36_9CELL</name>
<dbReference type="GO" id="GO:0046872">
    <property type="term" value="F:metal ion binding"/>
    <property type="evidence" value="ECO:0007669"/>
    <property type="project" value="UniProtKB-KW"/>
</dbReference>
<dbReference type="InterPro" id="IPR002692">
    <property type="entry name" value="S45"/>
</dbReference>
<sequence length="851" mass="91465">MRSRAFRLTLLSVAIVLVVALVAAVVAAFVVVRRPLPQVSGSLKVAGLQDEVTVTRDARGVPTITAATPHDLFLAQGYVAAQDRFFEMDYRRHVVSGRLSELVGENADALEADKVIRTFGWRRVAERELGLVEESTRTALEAYADGVNAYLDGKAPSQIAVEYTVLGLQVDVDAPEPWDAVDSLAWLKAMAWDLRGNYDDELSRARAYASVRDVARVDELFPAYPYDLNASILTGDDLVTPTAAAAPGAVLDLDDAGIQRALDSASKALAAVPHLVGEGEGVGSNSWVIAGEHTATGKPLLANDPHLGISAPGVWAQVGLRCSTVDEACPYDVSGFSFAGFPGVVIGHNADLAWGLTNLGADVTDFFLERVENGRTLRGEETAPITTRREVIKVNGGDDVSIEVRQSVHGPIVSDVLEVDAVERAPLPDGIVGREYEVALAWTALAPGRTADAVLAMATARDAEDVARVGRLLDVPSQNIVFATTDGHIGYQAPGRIPVRNVVPGDVPSDGTWPRPGWDPAYDWQGYVDPEVMPRALDPVEGFVVAANQAVTPAGVGPFLTDDWDYGYRSQRIRTQVESAIESGTPITVEDVGTLQNDQHNPYADVLVPWLLRIGIEDTFADDGQQLLRSWDRVSSEDSAAAAYFAAVWKTLLSLTFADDLPDGDMPDGGSRWLEVVRGLLDDPDSEWWDDRTTPGLLEGRDEILYQAMVTARLELTQQLGRDADEWRWGRLHSAAPEHPVLGGSSIPGLVRNFVNPDPVGVGGSSSIVDATAWDASQGYEVTAGPSMRMVVDLGDLDSSTWVSFTGTSGHPASPHYADQLGAWADGRTFPWPFSSAATTADAVDRLTLHP</sequence>
<dbReference type="Pfam" id="PF01804">
    <property type="entry name" value="Penicil_amidase"/>
    <property type="match status" value="1"/>
</dbReference>
<accession>A0A510UX36</accession>
<evidence type="ECO:0000256" key="2">
    <source>
        <dbReference type="ARBA" id="ARBA00022801"/>
    </source>
</evidence>
<evidence type="ECO:0000313" key="7">
    <source>
        <dbReference type="Proteomes" id="UP000321386"/>
    </source>
</evidence>
<evidence type="ECO:0000256" key="5">
    <source>
        <dbReference type="PIRSR" id="PIRSR001227-2"/>
    </source>
</evidence>
<keyword evidence="2" id="KW-0378">Hydrolase</keyword>
<dbReference type="InterPro" id="IPR043147">
    <property type="entry name" value="Penicillin_amidase_A-knob"/>
</dbReference>
<dbReference type="GO" id="GO:0016811">
    <property type="term" value="F:hydrolase activity, acting on carbon-nitrogen (but not peptide) bonds, in linear amides"/>
    <property type="evidence" value="ECO:0007669"/>
    <property type="project" value="InterPro"/>
</dbReference>
<dbReference type="Gene3D" id="3.60.20.10">
    <property type="entry name" value="Glutamine Phosphoribosylpyrophosphate, subunit 1, domain 1"/>
    <property type="match status" value="1"/>
</dbReference>
<feature type="active site" description="Nucleophile" evidence="4">
    <location>
        <position position="284"/>
    </location>
</feature>
<dbReference type="Proteomes" id="UP000321386">
    <property type="component" value="Unassembled WGS sequence"/>
</dbReference>
<comment type="cofactor">
    <cofactor evidence="5">
        <name>Ca(2+)</name>
        <dbReference type="ChEBI" id="CHEBI:29108"/>
    </cofactor>
    <text evidence="5">Binds 1 Ca(2+) ion per dimer.</text>
</comment>
<feature type="binding site" evidence="5">
    <location>
        <position position="201"/>
    </location>
    <ligand>
        <name>Ca(2+)</name>
        <dbReference type="ChEBI" id="CHEBI:29108"/>
    </ligand>
</feature>
<keyword evidence="5" id="KW-0106">Calcium</keyword>
<dbReference type="PANTHER" id="PTHR34218:SF4">
    <property type="entry name" value="ACYL-HOMOSERINE LACTONE ACYLASE QUIP"/>
    <property type="match status" value="1"/>
</dbReference>
<dbReference type="EMBL" id="BJUA01000017">
    <property type="protein sequence ID" value="GEK19119.1"/>
    <property type="molecule type" value="Genomic_DNA"/>
</dbReference>
<comment type="similarity">
    <text evidence="1">Belongs to the peptidase S45 family.</text>
</comment>
<keyword evidence="3" id="KW-0865">Zymogen</keyword>
<protein>
    <submittedName>
        <fullName evidence="6">Beta-lactam antibiotic acylase</fullName>
    </submittedName>
</protein>
<evidence type="ECO:0000313" key="6">
    <source>
        <dbReference type="EMBL" id="GEK19119.1"/>
    </source>
</evidence>
<reference evidence="6 7" key="1">
    <citation type="submission" date="2019-07" db="EMBL/GenBank/DDBJ databases">
        <title>Whole genome shotgun sequence of Cellulomonas persica NBRC 101101.</title>
        <authorList>
            <person name="Hosoyama A."/>
            <person name="Uohara A."/>
            <person name="Ohji S."/>
            <person name="Ichikawa N."/>
        </authorList>
    </citation>
    <scope>NUCLEOTIDE SEQUENCE [LARGE SCALE GENOMIC DNA]</scope>
    <source>
        <strain evidence="6 7">NBRC 101101</strain>
    </source>
</reference>
<organism evidence="6 7">
    <name type="scientific">Cellulomonas persica</name>
    <dbReference type="NCBI Taxonomy" id="76861"/>
    <lineage>
        <taxon>Bacteria</taxon>
        <taxon>Bacillati</taxon>
        <taxon>Actinomycetota</taxon>
        <taxon>Actinomycetes</taxon>
        <taxon>Micrococcales</taxon>
        <taxon>Cellulomonadaceae</taxon>
        <taxon>Cellulomonas</taxon>
    </lineage>
</organism>
<dbReference type="SUPFAM" id="SSF56235">
    <property type="entry name" value="N-terminal nucleophile aminohydrolases (Ntn hydrolases)"/>
    <property type="match status" value="1"/>
</dbReference>
<dbReference type="AlphaFoldDB" id="A0A510UX36"/>
<dbReference type="InterPro" id="IPR023343">
    <property type="entry name" value="Penicillin_amidase_dom1"/>
</dbReference>
<dbReference type="RefSeq" id="WP_246783963.1">
    <property type="nucleotide sequence ID" value="NZ_BJUA01000017.1"/>
</dbReference>
<proteinExistence type="inferred from homology"/>
<feature type="binding site" evidence="5">
    <location>
        <position position="362"/>
    </location>
    <ligand>
        <name>Ca(2+)</name>
        <dbReference type="ChEBI" id="CHEBI:29108"/>
    </ligand>
</feature>
<dbReference type="GO" id="GO:0017000">
    <property type="term" value="P:antibiotic biosynthetic process"/>
    <property type="evidence" value="ECO:0007669"/>
    <property type="project" value="InterPro"/>
</dbReference>
<feature type="binding site" evidence="5">
    <location>
        <position position="365"/>
    </location>
    <ligand>
        <name>Ca(2+)</name>
        <dbReference type="ChEBI" id="CHEBI:29108"/>
    </ligand>
</feature>
<dbReference type="InterPro" id="IPR029055">
    <property type="entry name" value="Ntn_hydrolases_N"/>
</dbReference>
<evidence type="ECO:0000256" key="4">
    <source>
        <dbReference type="PIRSR" id="PIRSR001227-1"/>
    </source>
</evidence>
<dbReference type="PANTHER" id="PTHR34218">
    <property type="entry name" value="PEPTIDASE S45 PENICILLIN AMIDASE"/>
    <property type="match status" value="1"/>
</dbReference>